<name>A0ACB9HJQ2_9ASTR</name>
<gene>
    <name evidence="1" type="ORF">L1987_38610</name>
</gene>
<sequence length="362" mass="40043">MEHGGLVLKACVLLLLLFSPSVNANNPCDFPVVFNFGDSNSDTGGLAAAFGQAPPPNGETFFHRPAGRYSDGRLVIDFMVQSLGFPYLSAYLDALGSNFTHGSNFATGGSTIRPQNTTRRQSGLSPISLNVQSYQFNDFYVRTQIIRKVQGLFKDIVPKPQAFTRGLYTFDIGQNDLTGGLFLNLTVDQVKASIPDILGQFKTVVKDVHDKGGRFFWIHNTGPIGCLPYVLEHLRINEGRMDKNGCANPFNELAQFFNHKLKDLVNQLCKELPEAVITYDLSILLESVVGTDESTTITYMLDVEEEVADFDYSDDLSTLTIFIDPYPASVITAPKRLDKEVPNLNPQLQYDITMENGASCSR</sequence>
<reference evidence="2" key="1">
    <citation type="journal article" date="2022" name="Mol. Ecol. Resour.">
        <title>The genomes of chicory, endive, great burdock and yacon provide insights into Asteraceae palaeo-polyploidization history and plant inulin production.</title>
        <authorList>
            <person name="Fan W."/>
            <person name="Wang S."/>
            <person name="Wang H."/>
            <person name="Wang A."/>
            <person name="Jiang F."/>
            <person name="Liu H."/>
            <person name="Zhao H."/>
            <person name="Xu D."/>
            <person name="Zhang Y."/>
        </authorList>
    </citation>
    <scope>NUCLEOTIDE SEQUENCE [LARGE SCALE GENOMIC DNA]</scope>
    <source>
        <strain evidence="2">cv. Yunnan</strain>
    </source>
</reference>
<proteinExistence type="predicted"/>
<protein>
    <submittedName>
        <fullName evidence="1">Uncharacterized protein</fullName>
    </submittedName>
</protein>
<dbReference type="EMBL" id="CM042029">
    <property type="protein sequence ID" value="KAI3795949.1"/>
    <property type="molecule type" value="Genomic_DNA"/>
</dbReference>
<comment type="caution">
    <text evidence="1">The sequence shown here is derived from an EMBL/GenBank/DDBJ whole genome shotgun (WGS) entry which is preliminary data.</text>
</comment>
<reference evidence="1 2" key="2">
    <citation type="journal article" date="2022" name="Mol. Ecol. Resour.">
        <title>The genomes of chicory, endive, great burdock and yacon provide insights into Asteraceae paleo-polyploidization history and plant inulin production.</title>
        <authorList>
            <person name="Fan W."/>
            <person name="Wang S."/>
            <person name="Wang H."/>
            <person name="Wang A."/>
            <person name="Jiang F."/>
            <person name="Liu H."/>
            <person name="Zhao H."/>
            <person name="Xu D."/>
            <person name="Zhang Y."/>
        </authorList>
    </citation>
    <scope>NUCLEOTIDE SEQUENCE [LARGE SCALE GENOMIC DNA]</scope>
    <source>
        <strain evidence="2">cv. Yunnan</strain>
        <tissue evidence="1">Leaves</tissue>
    </source>
</reference>
<accession>A0ACB9HJQ2</accession>
<dbReference type="Proteomes" id="UP001056120">
    <property type="component" value="Linkage Group LG12"/>
</dbReference>
<evidence type="ECO:0000313" key="1">
    <source>
        <dbReference type="EMBL" id="KAI3795949.1"/>
    </source>
</evidence>
<organism evidence="1 2">
    <name type="scientific">Smallanthus sonchifolius</name>
    <dbReference type="NCBI Taxonomy" id="185202"/>
    <lineage>
        <taxon>Eukaryota</taxon>
        <taxon>Viridiplantae</taxon>
        <taxon>Streptophyta</taxon>
        <taxon>Embryophyta</taxon>
        <taxon>Tracheophyta</taxon>
        <taxon>Spermatophyta</taxon>
        <taxon>Magnoliopsida</taxon>
        <taxon>eudicotyledons</taxon>
        <taxon>Gunneridae</taxon>
        <taxon>Pentapetalae</taxon>
        <taxon>asterids</taxon>
        <taxon>campanulids</taxon>
        <taxon>Asterales</taxon>
        <taxon>Asteraceae</taxon>
        <taxon>Asteroideae</taxon>
        <taxon>Heliantheae alliance</taxon>
        <taxon>Millerieae</taxon>
        <taxon>Smallanthus</taxon>
    </lineage>
</organism>
<keyword evidence="2" id="KW-1185">Reference proteome</keyword>
<evidence type="ECO:0000313" key="2">
    <source>
        <dbReference type="Proteomes" id="UP001056120"/>
    </source>
</evidence>